<dbReference type="PROSITE" id="PS51212">
    <property type="entry name" value="WSC"/>
    <property type="match status" value="2"/>
</dbReference>
<keyword evidence="6" id="KW-0325">Glycoprotein</keyword>
<dbReference type="InterPro" id="IPR051836">
    <property type="entry name" value="Kremen_rcpt"/>
</dbReference>
<keyword evidence="5" id="KW-0472">Membrane</keyword>
<comment type="subcellular location">
    <subcellularLocation>
        <location evidence="1">Membrane</location>
        <topology evidence="1">Single-pass membrane protein</topology>
    </subcellularLocation>
</comment>
<keyword evidence="2" id="KW-0812">Transmembrane</keyword>
<evidence type="ECO:0000256" key="1">
    <source>
        <dbReference type="ARBA" id="ARBA00004167"/>
    </source>
</evidence>
<dbReference type="PANTHER" id="PTHR24269">
    <property type="entry name" value="KREMEN PROTEIN"/>
    <property type="match status" value="1"/>
</dbReference>
<dbReference type="Proteomes" id="UP001465668">
    <property type="component" value="Unassembled WGS sequence"/>
</dbReference>
<evidence type="ECO:0000259" key="8">
    <source>
        <dbReference type="PROSITE" id="PS51212"/>
    </source>
</evidence>
<evidence type="ECO:0000313" key="10">
    <source>
        <dbReference type="Proteomes" id="UP001465668"/>
    </source>
</evidence>
<comment type="caution">
    <text evidence="9">The sequence shown here is derived from an EMBL/GenBank/DDBJ whole genome shotgun (WGS) entry which is preliminary data.</text>
</comment>
<proteinExistence type="predicted"/>
<keyword evidence="3 7" id="KW-0732">Signal</keyword>
<reference evidence="9 10" key="1">
    <citation type="submission" date="2024-02" db="EMBL/GenBank/DDBJ databases">
        <title>First draft genome assembly of two strains of Seiridium cardinale.</title>
        <authorList>
            <person name="Emiliani G."/>
            <person name="Scali E."/>
        </authorList>
    </citation>
    <scope>NUCLEOTIDE SEQUENCE [LARGE SCALE GENOMIC DNA]</scope>
    <source>
        <strain evidence="9 10">BM-138-000479</strain>
    </source>
</reference>
<name>A0ABR2Y5H9_9PEZI</name>
<dbReference type="InterPro" id="IPR002889">
    <property type="entry name" value="WSC_carb-bd"/>
</dbReference>
<feature type="domain" description="WSC" evidence="8">
    <location>
        <begin position="342"/>
        <end position="455"/>
    </location>
</feature>
<dbReference type="PANTHER" id="PTHR24269:SF16">
    <property type="entry name" value="PROTEIN SLG1"/>
    <property type="match status" value="1"/>
</dbReference>
<evidence type="ECO:0000256" key="3">
    <source>
        <dbReference type="ARBA" id="ARBA00022729"/>
    </source>
</evidence>
<sequence>MRAAVLIGLLAFIARVKAQGYLYEDTTRYCTGAGFQYLGCYQVSTSNQDPFGYTPGVPLDINGNGDPSTSYIQYDNNDFTNATVNSYFCSRFCRHHGFHYTSLYNGGCRCGSTISSFTLATSEASCNNQCTGDRKEQCGTSNYARIFADLSYKKETDLGTISNVQTGYQKLGCFYGPGGGPNMPGPTLFQSTATSADTCYTTCATLRLPLARVVRYSSSSYKCYCGADFGFKHRAYDDTADGLCQVKCSDGTTGCTGQDCCGNGNNNVAPVYVNPDLLGCYVPRIPGVVPTGVDAIPANAYTCFPTPSFVYGRNKQTVDYASPTLSRSASLVATATPAAGIKYSPYGCFNGHDSSGNALPSLLVGQSTVPAASLPTADANTCIVYCYGQGKNYVVLRSSDTASSSNPSTCICGTGLAAALGNQETMGSCNRPCSGNDNVLCGWEGTDGGLIYVNQAEAAVFSQGPWYTQYTSTWALTPTYSCTPTTGTSRIYFPRQRFHLRS</sequence>
<gene>
    <name evidence="9" type="ORF">SCAR479_01456</name>
</gene>
<evidence type="ECO:0000256" key="5">
    <source>
        <dbReference type="ARBA" id="ARBA00023136"/>
    </source>
</evidence>
<feature type="signal peptide" evidence="7">
    <location>
        <begin position="1"/>
        <end position="18"/>
    </location>
</feature>
<feature type="domain" description="WSC" evidence="8">
    <location>
        <begin position="34"/>
        <end position="150"/>
    </location>
</feature>
<evidence type="ECO:0000256" key="4">
    <source>
        <dbReference type="ARBA" id="ARBA00022989"/>
    </source>
</evidence>
<evidence type="ECO:0000256" key="7">
    <source>
        <dbReference type="SAM" id="SignalP"/>
    </source>
</evidence>
<dbReference type="EMBL" id="JARVKM010000003">
    <property type="protein sequence ID" value="KAK9781585.1"/>
    <property type="molecule type" value="Genomic_DNA"/>
</dbReference>
<accession>A0ABR2Y5H9</accession>
<keyword evidence="4" id="KW-1133">Transmembrane helix</keyword>
<keyword evidence="10" id="KW-1185">Reference proteome</keyword>
<evidence type="ECO:0000256" key="2">
    <source>
        <dbReference type="ARBA" id="ARBA00022692"/>
    </source>
</evidence>
<protein>
    <submittedName>
        <fullName evidence="9">WSC domain-containing protein</fullName>
    </submittedName>
</protein>
<organism evidence="9 10">
    <name type="scientific">Seiridium cardinale</name>
    <dbReference type="NCBI Taxonomy" id="138064"/>
    <lineage>
        <taxon>Eukaryota</taxon>
        <taxon>Fungi</taxon>
        <taxon>Dikarya</taxon>
        <taxon>Ascomycota</taxon>
        <taxon>Pezizomycotina</taxon>
        <taxon>Sordariomycetes</taxon>
        <taxon>Xylariomycetidae</taxon>
        <taxon>Amphisphaeriales</taxon>
        <taxon>Sporocadaceae</taxon>
        <taxon>Seiridium</taxon>
    </lineage>
</organism>
<evidence type="ECO:0000313" key="9">
    <source>
        <dbReference type="EMBL" id="KAK9781585.1"/>
    </source>
</evidence>
<feature type="chain" id="PRO_5046302500" evidence="7">
    <location>
        <begin position="19"/>
        <end position="502"/>
    </location>
</feature>
<evidence type="ECO:0000256" key="6">
    <source>
        <dbReference type="ARBA" id="ARBA00023180"/>
    </source>
</evidence>
<dbReference type="Pfam" id="PF01822">
    <property type="entry name" value="WSC"/>
    <property type="match status" value="1"/>
</dbReference>